<protein>
    <recommendedName>
        <fullName evidence="5">Transcription factor zinc-finger domain-containing protein</fullName>
    </recommendedName>
</protein>
<dbReference type="EMBL" id="BBYR01000010">
    <property type="protein sequence ID" value="GAP34775.1"/>
    <property type="molecule type" value="Genomic_DNA"/>
</dbReference>
<keyword evidence="2" id="KW-1133">Transmembrane helix</keyword>
<dbReference type="STRING" id="1547922.ISF6_0174"/>
<dbReference type="AlphaFoldDB" id="A0A0K8NXX0"/>
<dbReference type="OrthoDB" id="9814037at2"/>
<feature type="region of interest" description="Disordered" evidence="1">
    <location>
        <begin position="1"/>
        <end position="24"/>
    </location>
</feature>
<evidence type="ECO:0008006" key="5">
    <source>
        <dbReference type="Google" id="ProtNLM"/>
    </source>
</evidence>
<dbReference type="RefSeq" id="WP_054018886.1">
    <property type="nucleotide sequence ID" value="NZ_BBYR01000010.1"/>
</dbReference>
<gene>
    <name evidence="3" type="ORF">ISF6_0174</name>
</gene>
<organism evidence="3 4">
    <name type="scientific">Piscinibacter sakaiensis</name>
    <name type="common">Ideonella sakaiensis</name>
    <dbReference type="NCBI Taxonomy" id="1547922"/>
    <lineage>
        <taxon>Bacteria</taxon>
        <taxon>Pseudomonadati</taxon>
        <taxon>Pseudomonadota</taxon>
        <taxon>Betaproteobacteria</taxon>
        <taxon>Burkholderiales</taxon>
        <taxon>Sphaerotilaceae</taxon>
        <taxon>Piscinibacter</taxon>
    </lineage>
</organism>
<reference evidence="3 4" key="2">
    <citation type="journal article" date="2016" name="Science">
        <title>A bacterium that degrades and assimilates poly(ethylene terephthalate).</title>
        <authorList>
            <person name="Yoshida S."/>
            <person name="Hiraga K."/>
            <person name="Takehana T."/>
            <person name="Taniguchi I."/>
            <person name="Yamaji H."/>
            <person name="Maeda Y."/>
            <person name="Toyohara K."/>
            <person name="Miyamoto K."/>
            <person name="Kimura Y."/>
            <person name="Oda K."/>
        </authorList>
    </citation>
    <scope>NUCLEOTIDE SEQUENCE [LARGE SCALE GENOMIC DNA]</scope>
    <source>
        <strain evidence="4">NBRC 110686 / TISTR 2288 / 201-F6</strain>
    </source>
</reference>
<evidence type="ECO:0000313" key="3">
    <source>
        <dbReference type="EMBL" id="GAP34775.1"/>
    </source>
</evidence>
<dbReference type="Proteomes" id="UP000037660">
    <property type="component" value="Unassembled WGS sequence"/>
</dbReference>
<sequence>MTPIQHEPAAPPPAPPAAPVASSAGAAPQVGSAVAPPAADGPACGNCGEAMQALVLAGHYGARVELDLCAGCHLLWFDGTESARLAGPGVLRLLGDMAQTQRVPHRVLRGDLGCLRCGRRTATVHNRSRWGPSLQLGCPERHGAYQSFAQYLGEKGYARALSSADRARLEARDGGLGCVNCGGRIAAGDAACPWCGSVPALIDLARLAQALDPEGAIAPQRVHGLPAQPSALACLACGSALPATPRWDCPQCGATLAAAGLDEAWDALRALEPALLDHQRRPAAAVVRRRLAAQAPAMERQRAWAQAMQAEADARHGGPPPTWDRSRRLGLRGWIGGLLAIVVVVLLRRCLGEG</sequence>
<comment type="caution">
    <text evidence="3">The sequence shown here is derived from an EMBL/GenBank/DDBJ whole genome shotgun (WGS) entry which is preliminary data.</text>
</comment>
<evidence type="ECO:0000256" key="1">
    <source>
        <dbReference type="SAM" id="MobiDB-lite"/>
    </source>
</evidence>
<proteinExistence type="predicted"/>
<reference evidence="4" key="1">
    <citation type="submission" date="2015-07" db="EMBL/GenBank/DDBJ databases">
        <title>Discovery of a poly(ethylene terephthalate assimilation.</title>
        <authorList>
            <person name="Yoshida S."/>
            <person name="Hiraga K."/>
            <person name="Takehana T."/>
            <person name="Taniguchi I."/>
            <person name="Yamaji H."/>
            <person name="Maeda Y."/>
            <person name="Toyohara K."/>
            <person name="Miyamoto K."/>
            <person name="Kimura Y."/>
            <person name="Oda K."/>
        </authorList>
    </citation>
    <scope>NUCLEOTIDE SEQUENCE [LARGE SCALE GENOMIC DNA]</scope>
    <source>
        <strain evidence="4">NBRC 110686 / TISTR 2288 / 201-F6</strain>
    </source>
</reference>
<evidence type="ECO:0000313" key="4">
    <source>
        <dbReference type="Proteomes" id="UP000037660"/>
    </source>
</evidence>
<keyword evidence="4" id="KW-1185">Reference proteome</keyword>
<feature type="transmembrane region" description="Helical" evidence="2">
    <location>
        <begin position="329"/>
        <end position="347"/>
    </location>
</feature>
<accession>A0A0K8NXX0</accession>
<feature type="compositionally biased region" description="Pro residues" evidence="1">
    <location>
        <begin position="9"/>
        <end position="18"/>
    </location>
</feature>
<keyword evidence="2" id="KW-0472">Membrane</keyword>
<name>A0A0K8NXX0_PISS1</name>
<keyword evidence="2" id="KW-0812">Transmembrane</keyword>
<evidence type="ECO:0000256" key="2">
    <source>
        <dbReference type="SAM" id="Phobius"/>
    </source>
</evidence>